<reference evidence="2 3" key="1">
    <citation type="journal article" date="2014" name="Genome Biol. Evol.">
        <title>Molecular evolution of the substrate utilization strategies and putative virulence factors in mosquito-associated Spiroplasma species.</title>
        <authorList>
            <person name="Chang T.H."/>
            <person name="Lo W.S."/>
            <person name="Ku C."/>
            <person name="Chen L.L."/>
            <person name="Kuo C.H."/>
        </authorList>
    </citation>
    <scope>NUCLEOTIDE SEQUENCE [LARGE SCALE GENOMIC DNA]</scope>
    <source>
        <strain evidence="2">Ar-1343</strain>
    </source>
</reference>
<dbReference type="RefSeq" id="WP_025251212.1">
    <property type="nucleotide sequence ID" value="NZ_CP006934.1"/>
</dbReference>
<feature type="transmembrane region" description="Helical" evidence="1">
    <location>
        <begin position="173"/>
        <end position="195"/>
    </location>
</feature>
<dbReference type="Proteomes" id="UP000019265">
    <property type="component" value="Chromosome"/>
</dbReference>
<evidence type="ECO:0008006" key="4">
    <source>
        <dbReference type="Google" id="ProtNLM"/>
    </source>
</evidence>
<gene>
    <name evidence="2" type="ORF">SSABA_v1c06710</name>
</gene>
<feature type="transmembrane region" description="Helical" evidence="1">
    <location>
        <begin position="20"/>
        <end position="43"/>
    </location>
</feature>
<keyword evidence="1" id="KW-0812">Transmembrane</keyword>
<evidence type="ECO:0000313" key="3">
    <source>
        <dbReference type="Proteomes" id="UP000019265"/>
    </source>
</evidence>
<feature type="transmembrane region" description="Helical" evidence="1">
    <location>
        <begin position="215"/>
        <end position="234"/>
    </location>
</feature>
<name>W6AA55_9MOLU</name>
<organism evidence="2 3">
    <name type="scientific">Spiroplasma sabaudiense Ar-1343</name>
    <dbReference type="NCBI Taxonomy" id="1276257"/>
    <lineage>
        <taxon>Bacteria</taxon>
        <taxon>Bacillati</taxon>
        <taxon>Mycoplasmatota</taxon>
        <taxon>Mollicutes</taxon>
        <taxon>Entomoplasmatales</taxon>
        <taxon>Spiroplasmataceae</taxon>
        <taxon>Spiroplasma</taxon>
    </lineage>
</organism>
<dbReference type="AlphaFoldDB" id="W6AA55"/>
<sequence length="237" mass="27959">MFENERYEWMSDLNVGVTFVTWFFCFFIVGLYLIGGSITWIVTWKTKSELVYKDLFKELNEDNGFNDIKIVSAKKGLRMPFFNYNPLTKEFQVKPWELERQNLASILNLFFSYVLIIETRVQNTHYRRSLLWMTSLNILALFLGLISFLIVLITPYGLSDATLQWFDFSLQIINYFAMGLIFISWISLAFIYESLGKLMNEMAVHYLSPEKFKRFRAVVGVYAFIPLIKNPFLITKL</sequence>
<dbReference type="KEGG" id="ssab:SSABA_v1c06710"/>
<proteinExistence type="predicted"/>
<dbReference type="PATRIC" id="fig|1276257.3.peg.682"/>
<protein>
    <recommendedName>
        <fullName evidence="4">Transmembrane protein</fullName>
    </recommendedName>
</protein>
<dbReference type="STRING" id="1276257.SSABA_v1c06710"/>
<keyword evidence="3" id="KW-1185">Reference proteome</keyword>
<evidence type="ECO:0000313" key="2">
    <source>
        <dbReference type="EMBL" id="AHI54073.1"/>
    </source>
</evidence>
<keyword evidence="1" id="KW-0472">Membrane</keyword>
<keyword evidence="1" id="KW-1133">Transmembrane helix</keyword>
<evidence type="ECO:0000256" key="1">
    <source>
        <dbReference type="SAM" id="Phobius"/>
    </source>
</evidence>
<feature type="transmembrane region" description="Helical" evidence="1">
    <location>
        <begin position="130"/>
        <end position="153"/>
    </location>
</feature>
<dbReference type="HOGENOM" id="CLU_1170082_0_0_14"/>
<accession>W6AA55</accession>
<dbReference type="OrthoDB" id="9827466at2"/>
<dbReference type="EMBL" id="CP006934">
    <property type="protein sequence ID" value="AHI54073.1"/>
    <property type="molecule type" value="Genomic_DNA"/>
</dbReference>